<dbReference type="SMART" id="SM00575">
    <property type="entry name" value="ZnF_PMZ"/>
    <property type="match status" value="1"/>
</dbReference>
<reference evidence="9 10" key="1">
    <citation type="journal article" date="2012" name="Nat. Biotechnol.">
        <title>Draft genome sequence of pigeonpea (Cajanus cajan), an orphan legume crop of resource-poor farmers.</title>
        <authorList>
            <person name="Varshney R.K."/>
            <person name="Chen W."/>
            <person name="Li Y."/>
            <person name="Bharti A.K."/>
            <person name="Saxena R.K."/>
            <person name="Schlueter J.A."/>
            <person name="Donoghue M.T."/>
            <person name="Azam S."/>
            <person name="Fan G."/>
            <person name="Whaley A.M."/>
            <person name="Farmer A.D."/>
            <person name="Sheridan J."/>
            <person name="Iwata A."/>
            <person name="Tuteja R."/>
            <person name="Penmetsa R.V."/>
            <person name="Wu W."/>
            <person name="Upadhyaya H.D."/>
            <person name="Yang S.P."/>
            <person name="Shah T."/>
            <person name="Saxena K.B."/>
            <person name="Michael T."/>
            <person name="McCombie W.R."/>
            <person name="Yang B."/>
            <person name="Zhang G."/>
            <person name="Yang H."/>
            <person name="Wang J."/>
            <person name="Spillane C."/>
            <person name="Cook D.R."/>
            <person name="May G.D."/>
            <person name="Xu X."/>
            <person name="Jackson S.A."/>
        </authorList>
    </citation>
    <scope>NUCLEOTIDE SEQUENCE [LARGE SCALE GENOMIC DNA]</scope>
    <source>
        <strain evidence="10">cv. Asha</strain>
    </source>
</reference>
<dbReference type="PANTHER" id="PTHR31669">
    <property type="entry name" value="PROTEIN FAR1-RELATED SEQUENCE 10-RELATED"/>
    <property type="match status" value="1"/>
</dbReference>
<evidence type="ECO:0000256" key="2">
    <source>
        <dbReference type="ARBA" id="ARBA00022723"/>
    </source>
</evidence>
<comment type="subcellular location">
    <subcellularLocation>
        <location evidence="6">Nucleus</location>
    </subcellularLocation>
</comment>
<keyword evidence="6" id="KW-0539">Nucleus</keyword>
<keyword evidence="10" id="KW-1185">Reference proteome</keyword>
<keyword evidence="2 6" id="KW-0479">Metal-binding</keyword>
<dbReference type="EMBL" id="CM003608">
    <property type="protein sequence ID" value="KYP66793.1"/>
    <property type="molecule type" value="Genomic_DNA"/>
</dbReference>
<dbReference type="Pfam" id="PF10551">
    <property type="entry name" value="MULE"/>
    <property type="match status" value="1"/>
</dbReference>
<feature type="region of interest" description="Disordered" evidence="7">
    <location>
        <begin position="508"/>
        <end position="536"/>
    </location>
</feature>
<dbReference type="Proteomes" id="UP000075243">
    <property type="component" value="Chromosome 6"/>
</dbReference>
<comment type="similarity">
    <text evidence="1 6">Belongs to the FHY3/FAR1 family.</text>
</comment>
<dbReference type="InterPro" id="IPR018289">
    <property type="entry name" value="MULE_transposase_dom"/>
</dbReference>
<dbReference type="Pfam" id="PF04434">
    <property type="entry name" value="SWIM"/>
    <property type="match status" value="1"/>
</dbReference>
<dbReference type="PANTHER" id="PTHR31669:SF299">
    <property type="entry name" value="PROTEIN FAR1-RELATED SEQUENCE"/>
    <property type="match status" value="1"/>
</dbReference>
<keyword evidence="4 6" id="KW-0862">Zinc</keyword>
<evidence type="ECO:0000313" key="9">
    <source>
        <dbReference type="EMBL" id="KYP66793.1"/>
    </source>
</evidence>
<dbReference type="GO" id="GO:0005634">
    <property type="term" value="C:nucleus"/>
    <property type="evidence" value="ECO:0007669"/>
    <property type="project" value="UniProtKB-SubCell"/>
</dbReference>
<protein>
    <recommendedName>
        <fullName evidence="6">Protein FAR1-RELATED SEQUENCE</fullName>
    </recommendedName>
</protein>
<dbReference type="GO" id="GO:0006355">
    <property type="term" value="P:regulation of DNA-templated transcription"/>
    <property type="evidence" value="ECO:0007669"/>
    <property type="project" value="UniProtKB-UniRule"/>
</dbReference>
<evidence type="ECO:0000256" key="5">
    <source>
        <dbReference type="PROSITE-ProRule" id="PRU00325"/>
    </source>
</evidence>
<dbReference type="InterPro" id="IPR031052">
    <property type="entry name" value="FHY3/FAR1"/>
</dbReference>
<sequence>MIIPHEVHLADDSGITPKASCELMARRAGGRENLGFIPEDYRNYLRSKRTMQMKSGDTGGVLEYLQKMQLEDSNFFYAIQVDEDDLITNIFWADVKMMIDYSYFGDVVCFDTTYRKNKEGRPFAMFVGVNHHKLTITFGPALLYDETTESFIWLLNTFAKAMSEKKPKTILTDQDAAMAKALALVWPETCHRLCIWHLYQNALKKLTWNNMLEKYDLKDNSWLKQTFALKEKWALVYGRENFCADMTTTQRNESMNNVIKKYVSYQHDLLRFFHHFQRMVEDRRYEESKADFKATQRSLILSFDVEILRHAATIYTPAIFKMIQHEVSSGYDCSMYISSQNGEVTEYKVTSYKKLFQHIVHYDSSIGSVKCSCKRYEFAGILCSHALKVLSSRNVMKIPAMYVLKRWTKHAKMGNGIPTNHSIIHEDPKAKIGMRYKDICRMQVQLATKGAITEETYNIAISYLTKAMNDIDVCLEGRDKEASTSDGSLINIEKGWCSGNKDNVKGIKTKERFRGSSTRPKGILERRKKKENYATR</sequence>
<evidence type="ECO:0000313" key="10">
    <source>
        <dbReference type="Proteomes" id="UP000075243"/>
    </source>
</evidence>
<evidence type="ECO:0000256" key="3">
    <source>
        <dbReference type="ARBA" id="ARBA00022771"/>
    </source>
</evidence>
<dbReference type="PROSITE" id="PS50966">
    <property type="entry name" value="ZF_SWIM"/>
    <property type="match status" value="1"/>
</dbReference>
<dbReference type="InterPro" id="IPR006564">
    <property type="entry name" value="Znf_PMZ"/>
</dbReference>
<dbReference type="Gramene" id="C.cajan_12712.t">
    <property type="protein sequence ID" value="C.cajan_12712.t"/>
    <property type="gene ID" value="C.cajan_12712"/>
</dbReference>
<comment type="function">
    <text evidence="6">Putative transcription activator involved in regulating light control of development.</text>
</comment>
<proteinExistence type="inferred from homology"/>
<organism evidence="9 10">
    <name type="scientific">Cajanus cajan</name>
    <name type="common">Pigeon pea</name>
    <name type="synonym">Cajanus indicus</name>
    <dbReference type="NCBI Taxonomy" id="3821"/>
    <lineage>
        <taxon>Eukaryota</taxon>
        <taxon>Viridiplantae</taxon>
        <taxon>Streptophyta</taxon>
        <taxon>Embryophyta</taxon>
        <taxon>Tracheophyta</taxon>
        <taxon>Spermatophyta</taxon>
        <taxon>Magnoliopsida</taxon>
        <taxon>eudicotyledons</taxon>
        <taxon>Gunneridae</taxon>
        <taxon>Pentapetalae</taxon>
        <taxon>rosids</taxon>
        <taxon>fabids</taxon>
        <taxon>Fabales</taxon>
        <taxon>Fabaceae</taxon>
        <taxon>Papilionoideae</taxon>
        <taxon>50 kb inversion clade</taxon>
        <taxon>NPAAA clade</taxon>
        <taxon>indigoferoid/millettioid clade</taxon>
        <taxon>Phaseoleae</taxon>
        <taxon>Cajanus</taxon>
    </lineage>
</organism>
<evidence type="ECO:0000256" key="4">
    <source>
        <dbReference type="ARBA" id="ARBA00022833"/>
    </source>
</evidence>
<keyword evidence="3 5" id="KW-0863">Zinc-finger</keyword>
<name>A0A151TIC9_CAJCA</name>
<evidence type="ECO:0000256" key="6">
    <source>
        <dbReference type="RuleBase" id="RU367018"/>
    </source>
</evidence>
<dbReference type="STRING" id="3821.A0A151TIC9"/>
<dbReference type="OMA" id="TYHRLCV"/>
<dbReference type="GO" id="GO:0008270">
    <property type="term" value="F:zinc ion binding"/>
    <property type="evidence" value="ECO:0007669"/>
    <property type="project" value="UniProtKB-UniRule"/>
</dbReference>
<evidence type="ECO:0000256" key="7">
    <source>
        <dbReference type="SAM" id="MobiDB-lite"/>
    </source>
</evidence>
<evidence type="ECO:0000259" key="8">
    <source>
        <dbReference type="PROSITE" id="PS50966"/>
    </source>
</evidence>
<dbReference type="AlphaFoldDB" id="A0A151TIC9"/>
<gene>
    <name evidence="9" type="ORF">KK1_013103</name>
</gene>
<feature type="domain" description="SWIM-type" evidence="8">
    <location>
        <begin position="356"/>
        <end position="394"/>
    </location>
</feature>
<dbReference type="InterPro" id="IPR007527">
    <property type="entry name" value="Znf_SWIM"/>
</dbReference>
<accession>A0A151TIC9</accession>
<evidence type="ECO:0000256" key="1">
    <source>
        <dbReference type="ARBA" id="ARBA00005889"/>
    </source>
</evidence>